<proteinExistence type="predicted"/>
<sequence>MIERFGSPSRTRTCDKAINSRLLYQLSYRGSPVRLSGGGGSLAFAGFGRKGPITAFCAF</sequence>
<gene>
    <name evidence="1" type="ORF">TK0001_0592</name>
</gene>
<accession>A0A2N9AIJ2</accession>
<name>A0A2N9AIJ2_METEX</name>
<dbReference type="EMBL" id="LT962688">
    <property type="protein sequence ID" value="SOR27194.1"/>
    <property type="molecule type" value="Genomic_DNA"/>
</dbReference>
<protein>
    <submittedName>
        <fullName evidence="1">Uncharacterized protein</fullName>
    </submittedName>
</protein>
<reference evidence="2" key="1">
    <citation type="submission" date="2017-10" db="EMBL/GenBank/DDBJ databases">
        <authorList>
            <person name="Regsiter A."/>
            <person name="William W."/>
        </authorList>
    </citation>
    <scope>NUCLEOTIDE SEQUENCE [LARGE SCALE GENOMIC DNA]</scope>
</reference>
<dbReference type="AntiFam" id="ANF00012">
    <property type="entry name" value="tRNA translation"/>
</dbReference>
<organism evidence="1 2">
    <name type="scientific">Methylorubrum extorquens</name>
    <name type="common">Methylobacterium dichloromethanicum</name>
    <name type="synonym">Methylobacterium extorquens</name>
    <dbReference type="NCBI Taxonomy" id="408"/>
    <lineage>
        <taxon>Bacteria</taxon>
        <taxon>Pseudomonadati</taxon>
        <taxon>Pseudomonadota</taxon>
        <taxon>Alphaproteobacteria</taxon>
        <taxon>Hyphomicrobiales</taxon>
        <taxon>Methylobacteriaceae</taxon>
        <taxon>Methylorubrum</taxon>
    </lineage>
</organism>
<evidence type="ECO:0000313" key="2">
    <source>
        <dbReference type="Proteomes" id="UP000233769"/>
    </source>
</evidence>
<evidence type="ECO:0000313" key="1">
    <source>
        <dbReference type="EMBL" id="SOR27194.1"/>
    </source>
</evidence>
<dbReference type="AlphaFoldDB" id="A0A2N9AIJ2"/>
<dbReference type="Proteomes" id="UP000233769">
    <property type="component" value="Chromosome tk0001"/>
</dbReference>